<keyword evidence="2" id="KW-0698">rRNA processing</keyword>
<organism evidence="14 15">
    <name type="scientific">Exocentrus adspersus</name>
    <dbReference type="NCBI Taxonomy" id="1586481"/>
    <lineage>
        <taxon>Eukaryota</taxon>
        <taxon>Metazoa</taxon>
        <taxon>Ecdysozoa</taxon>
        <taxon>Arthropoda</taxon>
        <taxon>Hexapoda</taxon>
        <taxon>Insecta</taxon>
        <taxon>Pterygota</taxon>
        <taxon>Neoptera</taxon>
        <taxon>Endopterygota</taxon>
        <taxon>Coleoptera</taxon>
        <taxon>Polyphaga</taxon>
        <taxon>Cucujiformia</taxon>
        <taxon>Chrysomeloidea</taxon>
        <taxon>Cerambycidae</taxon>
        <taxon>Lamiinae</taxon>
        <taxon>Acanthocinini</taxon>
        <taxon>Exocentrus</taxon>
    </lineage>
</organism>
<dbReference type="FunFam" id="3.40.50.150:FF:000055">
    <property type="entry name" value="5-methylcytosine rRNA methyltransferase NSUN4"/>
    <property type="match status" value="1"/>
</dbReference>
<evidence type="ECO:0000256" key="2">
    <source>
        <dbReference type="ARBA" id="ARBA00022552"/>
    </source>
</evidence>
<keyword evidence="3 11" id="KW-0489">Methyltransferase</keyword>
<keyword evidence="4 11" id="KW-0808">Transferase</keyword>
<comment type="subcellular location">
    <subcellularLocation>
        <location evidence="1">Mitochondrion</location>
    </subcellularLocation>
</comment>
<feature type="binding site" evidence="11">
    <location>
        <position position="308"/>
    </location>
    <ligand>
        <name>S-adenosyl-L-methionine</name>
        <dbReference type="ChEBI" id="CHEBI:59789"/>
    </ligand>
</feature>
<proteinExistence type="inferred from homology"/>
<dbReference type="Gene3D" id="3.40.50.150">
    <property type="entry name" value="Vaccinia Virus protein VP39"/>
    <property type="match status" value="1"/>
</dbReference>
<keyword evidence="5 11" id="KW-0949">S-adenosyl-L-methionine</keyword>
<dbReference type="InterPro" id="IPR029063">
    <property type="entry name" value="SAM-dependent_MTases_sf"/>
</dbReference>
<dbReference type="InterPro" id="IPR049560">
    <property type="entry name" value="MeTrfase_RsmB-F_NOP2_cat"/>
</dbReference>
<reference evidence="14 15" key="1">
    <citation type="journal article" date="2023" name="Insect Mol. Biol.">
        <title>Genome sequencing provides insights into the evolution of gene families encoding plant cell wall-degrading enzymes in longhorned beetles.</title>
        <authorList>
            <person name="Shin N.R."/>
            <person name="Okamura Y."/>
            <person name="Kirsch R."/>
            <person name="Pauchet Y."/>
        </authorList>
    </citation>
    <scope>NUCLEOTIDE SEQUENCE [LARGE SCALE GENOMIC DNA]</scope>
    <source>
        <strain evidence="14">EAD_L_NR</strain>
    </source>
</reference>
<dbReference type="Proteomes" id="UP001159042">
    <property type="component" value="Unassembled WGS sequence"/>
</dbReference>
<dbReference type="GO" id="GO:0031167">
    <property type="term" value="P:rRNA methylation"/>
    <property type="evidence" value="ECO:0007669"/>
    <property type="project" value="TreeGrafter"/>
</dbReference>
<comment type="catalytic activity">
    <reaction evidence="10">
        <text>a cytidine in rRNA + S-adenosyl-L-methionine = a 5-methylcytidine in rRNA + S-adenosyl-L-homocysteine + H(+)</text>
        <dbReference type="Rhea" id="RHEA:61484"/>
        <dbReference type="Rhea" id="RHEA-COMP:15836"/>
        <dbReference type="Rhea" id="RHEA-COMP:15837"/>
        <dbReference type="ChEBI" id="CHEBI:15378"/>
        <dbReference type="ChEBI" id="CHEBI:57856"/>
        <dbReference type="ChEBI" id="CHEBI:59789"/>
        <dbReference type="ChEBI" id="CHEBI:74483"/>
        <dbReference type="ChEBI" id="CHEBI:82748"/>
    </reaction>
</comment>
<dbReference type="SUPFAM" id="SSF53335">
    <property type="entry name" value="S-adenosyl-L-methionine-dependent methyltransferases"/>
    <property type="match status" value="1"/>
</dbReference>
<comment type="caution">
    <text evidence="14">The sequence shown here is derived from an EMBL/GenBank/DDBJ whole genome shotgun (WGS) entry which is preliminary data.</text>
</comment>
<dbReference type="InterPro" id="IPR023267">
    <property type="entry name" value="RCMT"/>
</dbReference>
<dbReference type="PROSITE" id="PS51686">
    <property type="entry name" value="SAM_MT_RSMB_NOP"/>
    <property type="match status" value="1"/>
</dbReference>
<dbReference type="GO" id="GO:0003723">
    <property type="term" value="F:RNA binding"/>
    <property type="evidence" value="ECO:0007669"/>
    <property type="project" value="UniProtKB-UniRule"/>
</dbReference>
<evidence type="ECO:0000256" key="10">
    <source>
        <dbReference type="ARBA" id="ARBA00049302"/>
    </source>
</evidence>
<accession>A0AAV8VQZ3</accession>
<keyword evidence="8" id="KW-0496">Mitochondrion</keyword>
<dbReference type="GO" id="GO:0008173">
    <property type="term" value="F:RNA methyltransferase activity"/>
    <property type="evidence" value="ECO:0007669"/>
    <property type="project" value="InterPro"/>
</dbReference>
<dbReference type="InterPro" id="IPR001678">
    <property type="entry name" value="MeTrfase_RsmB-F_NOP2_dom"/>
</dbReference>
<dbReference type="Pfam" id="PF01189">
    <property type="entry name" value="Methyltr_RsmB-F"/>
    <property type="match status" value="1"/>
</dbReference>
<feature type="domain" description="SAM-dependent MTase RsmB/NOP-type" evidence="13">
    <location>
        <begin position="178"/>
        <end position="489"/>
    </location>
</feature>
<feature type="compositionally biased region" description="Polar residues" evidence="12">
    <location>
        <begin position="137"/>
        <end position="153"/>
    </location>
</feature>
<protein>
    <recommendedName>
        <fullName evidence="9">NOL1/NOP2/Sun domain family member 4</fullName>
    </recommendedName>
</protein>
<keyword evidence="15" id="KW-1185">Reference proteome</keyword>
<name>A0AAV8VQZ3_9CUCU</name>
<feature type="active site" description="Nucleophile" evidence="11">
    <location>
        <position position="414"/>
    </location>
</feature>
<dbReference type="PANTHER" id="PTHR22808">
    <property type="entry name" value="NCL1 YEAST -RELATED NOL1/NOP2/FMU SUN DOMAIN-CONTAINING"/>
    <property type="match status" value="1"/>
</dbReference>
<dbReference type="PANTHER" id="PTHR22808:SF3">
    <property type="entry name" value="5-METHYLCYTOSINE RRNA METHYLTRANSFERASE NSUN4"/>
    <property type="match status" value="1"/>
</dbReference>
<evidence type="ECO:0000256" key="9">
    <source>
        <dbReference type="ARBA" id="ARBA00042050"/>
    </source>
</evidence>
<evidence type="ECO:0000256" key="8">
    <source>
        <dbReference type="ARBA" id="ARBA00023128"/>
    </source>
</evidence>
<evidence type="ECO:0000256" key="3">
    <source>
        <dbReference type="ARBA" id="ARBA00022603"/>
    </source>
</evidence>
<comment type="similarity">
    <text evidence="11">Belongs to the class I-like SAM-binding methyltransferase superfamily. RsmB/NOP family.</text>
</comment>
<comment type="caution">
    <text evidence="11">Lacks conserved residue(s) required for the propagation of feature annotation.</text>
</comment>
<dbReference type="Gene3D" id="6.20.240.40">
    <property type="match status" value="1"/>
</dbReference>
<evidence type="ECO:0000313" key="14">
    <source>
        <dbReference type="EMBL" id="KAJ8916818.1"/>
    </source>
</evidence>
<evidence type="ECO:0000256" key="12">
    <source>
        <dbReference type="SAM" id="MobiDB-lite"/>
    </source>
</evidence>
<dbReference type="PRINTS" id="PR02008">
    <property type="entry name" value="RCMTFAMILY"/>
</dbReference>
<feature type="binding site" evidence="11">
    <location>
        <position position="359"/>
    </location>
    <ligand>
        <name>S-adenosyl-L-methionine</name>
        <dbReference type="ChEBI" id="CHEBI:59789"/>
    </ligand>
</feature>
<feature type="region of interest" description="Disordered" evidence="12">
    <location>
        <begin position="132"/>
        <end position="156"/>
    </location>
</feature>
<evidence type="ECO:0000256" key="11">
    <source>
        <dbReference type="PROSITE-ProRule" id="PRU01023"/>
    </source>
</evidence>
<keyword evidence="7" id="KW-0809">Transit peptide</keyword>
<dbReference type="GO" id="GO:0005762">
    <property type="term" value="C:mitochondrial large ribosomal subunit"/>
    <property type="evidence" value="ECO:0007669"/>
    <property type="project" value="TreeGrafter"/>
</dbReference>
<sequence>MFSSNSKNMLKQLNKDIRVLVVRYKNHPNHWSILQKKVHPVDKALSHFDDFYKQVYDKQWLSIRDGLLGTQKYVAVINTFGDSEESMAKLELGGAINMRTLFKLEKQHIEDKLAKNKRFSRLKQILDLDKLSEQQEENSAPENDGTNTETSGINAREFSLENSLDNAEYDTKRLVDIKNVLSTEILHEFVPATKIKGREDFILESSHYKLYDNNSRFNVQVEKEYDIDFPEHLNVYCYEAESESTFQSAKKSVAGVLNYYLMDGGSVLPVLALNLKPGHRMLDMCAAPGGKSLLALQSLYPECIVSNDVSQSRLNRIDSVFRQFLYDFDERWLNTGRIRLTKFDGRFVVEDNFDRILVDVPCTTDRHSLHNNDNNIFKPSRIKERLQIPKLQQQLLFNALKLVRKGGIVVYSTCSLSPIQNDGVVHMVLKQIWEETNMEVIVKDLSPALLQTKHVFKFADKKLLKYGHLVLPCLAQNYGPTYFCKLQRVK</sequence>
<evidence type="ECO:0000256" key="6">
    <source>
        <dbReference type="ARBA" id="ARBA00022884"/>
    </source>
</evidence>
<keyword evidence="6 11" id="KW-0694">RNA-binding</keyword>
<evidence type="ECO:0000256" key="1">
    <source>
        <dbReference type="ARBA" id="ARBA00004173"/>
    </source>
</evidence>
<dbReference type="CDD" id="cd02440">
    <property type="entry name" value="AdoMet_MTases"/>
    <property type="match status" value="1"/>
</dbReference>
<evidence type="ECO:0000256" key="7">
    <source>
        <dbReference type="ARBA" id="ARBA00022946"/>
    </source>
</evidence>
<dbReference type="EMBL" id="JANEYG010000039">
    <property type="protein sequence ID" value="KAJ8916818.1"/>
    <property type="molecule type" value="Genomic_DNA"/>
</dbReference>
<dbReference type="AlphaFoldDB" id="A0AAV8VQZ3"/>
<evidence type="ECO:0000313" key="15">
    <source>
        <dbReference type="Proteomes" id="UP001159042"/>
    </source>
</evidence>
<gene>
    <name evidence="14" type="ORF">NQ315_005825</name>
</gene>
<evidence type="ECO:0000256" key="5">
    <source>
        <dbReference type="ARBA" id="ARBA00022691"/>
    </source>
</evidence>
<feature type="binding site" evidence="11">
    <location>
        <begin position="285"/>
        <end position="291"/>
    </location>
    <ligand>
        <name>S-adenosyl-L-methionine</name>
        <dbReference type="ChEBI" id="CHEBI:59789"/>
    </ligand>
</feature>
<evidence type="ECO:0000259" key="13">
    <source>
        <dbReference type="PROSITE" id="PS51686"/>
    </source>
</evidence>
<evidence type="ECO:0000256" key="4">
    <source>
        <dbReference type="ARBA" id="ARBA00022679"/>
    </source>
</evidence>